<dbReference type="EMBL" id="JACHGR010000003">
    <property type="protein sequence ID" value="MBB6055216.1"/>
    <property type="molecule type" value="Genomic_DNA"/>
</dbReference>
<dbReference type="GO" id="GO:0043683">
    <property type="term" value="P:type IV pilus assembly"/>
    <property type="evidence" value="ECO:0007669"/>
    <property type="project" value="TreeGrafter"/>
</dbReference>
<evidence type="ECO:0000256" key="1">
    <source>
        <dbReference type="SAM" id="Phobius"/>
    </source>
</evidence>
<dbReference type="InterPro" id="IPR007813">
    <property type="entry name" value="PilN"/>
</dbReference>
<keyword evidence="1" id="KW-1133">Transmembrane helix</keyword>
<protein>
    <submittedName>
        <fullName evidence="2">Type IV pilus assembly protein PilN</fullName>
    </submittedName>
</protein>
<dbReference type="Pfam" id="PF05137">
    <property type="entry name" value="PilN"/>
    <property type="match status" value="1"/>
</dbReference>
<keyword evidence="1" id="KW-0812">Transmembrane</keyword>
<dbReference type="PANTHER" id="PTHR40278">
    <property type="entry name" value="DNA UTILIZATION PROTEIN HOFN"/>
    <property type="match status" value="1"/>
</dbReference>
<accession>A0A841GF11</accession>
<evidence type="ECO:0000313" key="3">
    <source>
        <dbReference type="Proteomes" id="UP000585721"/>
    </source>
</evidence>
<comment type="caution">
    <text evidence="2">The sequence shown here is derived from an EMBL/GenBank/DDBJ whole genome shotgun (WGS) entry which is preliminary data.</text>
</comment>
<proteinExistence type="predicted"/>
<organism evidence="2 3">
    <name type="scientific">Tolumonas osonensis</name>
    <dbReference type="NCBI Taxonomy" id="675874"/>
    <lineage>
        <taxon>Bacteria</taxon>
        <taxon>Pseudomonadati</taxon>
        <taxon>Pseudomonadota</taxon>
        <taxon>Gammaproteobacteria</taxon>
        <taxon>Aeromonadales</taxon>
        <taxon>Aeromonadaceae</taxon>
        <taxon>Tolumonas</taxon>
    </lineage>
</organism>
<keyword evidence="1" id="KW-0472">Membrane</keyword>
<gene>
    <name evidence="2" type="ORF">HNR75_001098</name>
</gene>
<name>A0A841GF11_9GAMM</name>
<evidence type="ECO:0000313" key="2">
    <source>
        <dbReference type="EMBL" id="MBB6055216.1"/>
    </source>
</evidence>
<dbReference type="Proteomes" id="UP000585721">
    <property type="component" value="Unassembled WGS sequence"/>
</dbReference>
<feature type="transmembrane region" description="Helical" evidence="1">
    <location>
        <begin position="21"/>
        <end position="43"/>
    </location>
</feature>
<reference evidence="2 3" key="1">
    <citation type="submission" date="2020-08" db="EMBL/GenBank/DDBJ databases">
        <title>Genomic Encyclopedia of Type Strains, Phase IV (KMG-IV): sequencing the most valuable type-strain genomes for metagenomic binning, comparative biology and taxonomic classification.</title>
        <authorList>
            <person name="Goeker M."/>
        </authorList>
    </citation>
    <scope>NUCLEOTIDE SEQUENCE [LARGE SCALE GENOMIC DNA]</scope>
    <source>
        <strain evidence="2 3">DSM 22975</strain>
    </source>
</reference>
<sequence>MSNINLLPWREAAKERQKQNFFILIGVSCAIATAGVFIVNQYFNHQISAQNQRNQFLQHEIAILDTEIGQINEIKAQKQSLVNRMKLIDTLQQSRNVSVRLFNDLPVIVSNGVYLQSMNFDQLQIDVVGKAEAYNRVASTMRLIDKSGWLGQTTINSIFANDTAAMKLSEFSMRFNVLNNNKSNPAPKKQ</sequence>
<dbReference type="RefSeq" id="WP_188025988.1">
    <property type="nucleotide sequence ID" value="NZ_JACHGR010000003.1"/>
</dbReference>
<dbReference type="PANTHER" id="PTHR40278:SF2">
    <property type="entry name" value="TYPE IV PILUS INNER MEMBRANE COMPONENT PILN"/>
    <property type="match status" value="1"/>
</dbReference>
<dbReference type="AlphaFoldDB" id="A0A841GF11"/>
<dbReference type="InterPro" id="IPR052534">
    <property type="entry name" value="Extracell_DNA_Util/SecSys_Comp"/>
</dbReference>
<dbReference type="GO" id="GO:0043107">
    <property type="term" value="P:type IV pilus-dependent motility"/>
    <property type="evidence" value="ECO:0007669"/>
    <property type="project" value="TreeGrafter"/>
</dbReference>
<keyword evidence="3" id="KW-1185">Reference proteome</keyword>